<keyword evidence="3" id="KW-1185">Reference proteome</keyword>
<protein>
    <submittedName>
        <fullName evidence="2">Uncharacterized protein</fullName>
    </submittedName>
</protein>
<feature type="region of interest" description="Disordered" evidence="1">
    <location>
        <begin position="66"/>
        <end position="117"/>
    </location>
</feature>
<feature type="compositionally biased region" description="Low complexity" evidence="1">
    <location>
        <begin position="84"/>
        <end position="114"/>
    </location>
</feature>
<organism evidence="2 3">
    <name type="scientific">Hansschlegelia beijingensis</name>
    <dbReference type="NCBI Taxonomy" id="1133344"/>
    <lineage>
        <taxon>Bacteria</taxon>
        <taxon>Pseudomonadati</taxon>
        <taxon>Pseudomonadota</taxon>
        <taxon>Alphaproteobacteria</taxon>
        <taxon>Hyphomicrobiales</taxon>
        <taxon>Methylopilaceae</taxon>
        <taxon>Hansschlegelia</taxon>
    </lineage>
</organism>
<evidence type="ECO:0000313" key="3">
    <source>
        <dbReference type="Proteomes" id="UP000528964"/>
    </source>
</evidence>
<feature type="compositionally biased region" description="Low complexity" evidence="1">
    <location>
        <begin position="66"/>
        <end position="77"/>
    </location>
</feature>
<name>A0A7W6GDA0_9HYPH</name>
<evidence type="ECO:0000313" key="2">
    <source>
        <dbReference type="EMBL" id="MBB3971626.1"/>
    </source>
</evidence>
<accession>A0A7W6GDA0</accession>
<proteinExistence type="predicted"/>
<dbReference type="AlphaFoldDB" id="A0A7W6GDA0"/>
<sequence>MLGAAKARLYRRLATAVKAAAAAIIVVAGSYQALFGSPWTAPALGELRALLSLTFDGGSQFRVSWGPAAPEGGAAPATQDVARPPVSAAGAQPAAPAAAAPATASSPANAAPGGDVAQDAPRRQALALCALAGRGPGQGSEIVSRATLRGTFGGVIDGYGVRDPSLIRTSADADAAGYALPLLASIRSQGGLAGFTPEPGPAQAGLERLPNTANAVSPGAGTFALGLAHDALDVLDVGRGSFVAELNPWYHSLNAGMRANIVGGLRCDATEGVEAATPTLASLGAAPASVRERFDAHNLYVSDGRSALVAFTVAGKSPDRRSGAEVKLEAPGVVRIDATLAAELKGASAASAAPGWDIERARYGSTRSVTVEIVVNGRVAASKPVPADGTLQNLTFAIPIERSSWIALRLMGAGHSNPVFVLVDNKPVRASRASVEWSQRALLQAYDAESSRWSPDDAPVAAAAFQYAYEIYGGILNETETP</sequence>
<dbReference type="Proteomes" id="UP000528964">
    <property type="component" value="Unassembled WGS sequence"/>
</dbReference>
<dbReference type="NCBIfam" id="NF038032">
    <property type="entry name" value="CehA_McbA_metalo"/>
    <property type="match status" value="1"/>
</dbReference>
<evidence type="ECO:0000256" key="1">
    <source>
        <dbReference type="SAM" id="MobiDB-lite"/>
    </source>
</evidence>
<reference evidence="2 3" key="1">
    <citation type="submission" date="2020-08" db="EMBL/GenBank/DDBJ databases">
        <title>Genomic Encyclopedia of Type Strains, Phase IV (KMG-IV): sequencing the most valuable type-strain genomes for metagenomic binning, comparative biology and taxonomic classification.</title>
        <authorList>
            <person name="Goeker M."/>
        </authorList>
    </citation>
    <scope>NUCLEOTIDE SEQUENCE [LARGE SCALE GENOMIC DNA]</scope>
    <source>
        <strain evidence="2 3">DSM 25481</strain>
    </source>
</reference>
<comment type="caution">
    <text evidence="2">The sequence shown here is derived from an EMBL/GenBank/DDBJ whole genome shotgun (WGS) entry which is preliminary data.</text>
</comment>
<dbReference type="EMBL" id="JACIDR010000001">
    <property type="protein sequence ID" value="MBB3971626.1"/>
    <property type="molecule type" value="Genomic_DNA"/>
</dbReference>
<dbReference type="RefSeq" id="WP_183393489.1">
    <property type="nucleotide sequence ID" value="NZ_JACIDR010000001.1"/>
</dbReference>
<gene>
    <name evidence="2" type="ORF">GGR24_000259</name>
</gene>